<comment type="caution">
    <text evidence="2">The sequence shown here is derived from an EMBL/GenBank/DDBJ whole genome shotgun (WGS) entry which is preliminary data.</text>
</comment>
<evidence type="ECO:0000256" key="1">
    <source>
        <dbReference type="SAM" id="SignalP"/>
    </source>
</evidence>
<evidence type="ECO:0000313" key="2">
    <source>
        <dbReference type="EMBL" id="MCC9071179.1"/>
    </source>
</evidence>
<dbReference type="RefSeq" id="WP_229987805.1">
    <property type="nucleotide sequence ID" value="NZ_JAJJMO010000001.1"/>
</dbReference>
<feature type="chain" id="PRO_5045799390" evidence="1">
    <location>
        <begin position="40"/>
        <end position="393"/>
    </location>
</feature>
<evidence type="ECO:0000313" key="3">
    <source>
        <dbReference type="Proteomes" id="UP001430919"/>
    </source>
</evidence>
<dbReference type="EMBL" id="JAJJMO010000001">
    <property type="protein sequence ID" value="MCC9071179.1"/>
    <property type="molecule type" value="Genomic_DNA"/>
</dbReference>
<gene>
    <name evidence="2" type="ORF">LNQ49_06180</name>
</gene>
<sequence length="393" mass="41651">MNGKCNVVTITKLLCNKKKKVRIKLVLLILIGISFSSFAQESSTGINTKTPNEGAVLEVFSTSKGFLPPRLTTIQRDAIDSKPAGLMIYNSDLNCLQYWNGTKWIGQCTNSGSGVFKDCSAGIVSGAYEKGEKMTAQNTLTLLVTVTEVGPWSAFSDVANGIAFSGNGIFNATGVQNITLTATGTPDASGDFAFVLKMDTSTCNKSITFKDSFPPAPDMSANPIGLKLPFTSSGSIISGTVNEQQVSATFSGYTNINTSSAQYTHCGVTINDSNKLWWLGYNNSSSSMTIKFNRSVSNLKVYQNAIDLGEGVSYVLKLNGVIVPGVIALSTAYSQNCNTQFTVSGTQITKSSGSTTAGALYNVGGSWFDEIIITHIGKGGGGTFFNFYLGSAK</sequence>
<accession>A0ABS8MQZ1</accession>
<keyword evidence="3" id="KW-1185">Reference proteome</keyword>
<proteinExistence type="predicted"/>
<keyword evidence="1" id="KW-0732">Signal</keyword>
<organism evidence="2 3">
    <name type="scientific">Flavobacterium pisciphilum</name>
    <dbReference type="NCBI Taxonomy" id="2893755"/>
    <lineage>
        <taxon>Bacteria</taxon>
        <taxon>Pseudomonadati</taxon>
        <taxon>Bacteroidota</taxon>
        <taxon>Flavobacteriia</taxon>
        <taxon>Flavobacteriales</taxon>
        <taxon>Flavobacteriaceae</taxon>
        <taxon>Flavobacterium</taxon>
    </lineage>
</organism>
<feature type="signal peptide" evidence="1">
    <location>
        <begin position="1"/>
        <end position="39"/>
    </location>
</feature>
<reference evidence="2" key="1">
    <citation type="submission" date="2021-11" db="EMBL/GenBank/DDBJ databases">
        <title>Description of novel Flavobacterium species.</title>
        <authorList>
            <person name="Saticioglu I.B."/>
            <person name="Ay H."/>
            <person name="Altun S."/>
            <person name="Duman M."/>
        </authorList>
    </citation>
    <scope>NUCLEOTIDE SEQUENCE</scope>
    <source>
        <strain evidence="2">F-65</strain>
    </source>
</reference>
<dbReference type="Proteomes" id="UP001430919">
    <property type="component" value="Unassembled WGS sequence"/>
</dbReference>
<protein>
    <submittedName>
        <fullName evidence="2">Uncharacterized protein</fullName>
    </submittedName>
</protein>
<name>A0ABS8MQZ1_9FLAO</name>